<reference evidence="1 2" key="1">
    <citation type="submission" date="2021-06" db="EMBL/GenBank/DDBJ databases">
        <title>Caerostris extrusa draft genome.</title>
        <authorList>
            <person name="Kono N."/>
            <person name="Arakawa K."/>
        </authorList>
    </citation>
    <scope>NUCLEOTIDE SEQUENCE [LARGE SCALE GENOMIC DNA]</scope>
</reference>
<sequence>MTIQCRSRTRSIIVQCLSHHRKHLDTGGGRHRDCQWPRKSPPHNVSLTPLPQSLPVALTENLNGIVSTCCDLVFESCGLQIAFQITEKWAAQSVKY</sequence>
<protein>
    <submittedName>
        <fullName evidence="1">Uncharacterized protein</fullName>
    </submittedName>
</protein>
<dbReference type="Proteomes" id="UP001054945">
    <property type="component" value="Unassembled WGS sequence"/>
</dbReference>
<organism evidence="1 2">
    <name type="scientific">Caerostris extrusa</name>
    <name type="common">Bark spider</name>
    <name type="synonym">Caerostris bankana</name>
    <dbReference type="NCBI Taxonomy" id="172846"/>
    <lineage>
        <taxon>Eukaryota</taxon>
        <taxon>Metazoa</taxon>
        <taxon>Ecdysozoa</taxon>
        <taxon>Arthropoda</taxon>
        <taxon>Chelicerata</taxon>
        <taxon>Arachnida</taxon>
        <taxon>Araneae</taxon>
        <taxon>Araneomorphae</taxon>
        <taxon>Entelegynae</taxon>
        <taxon>Araneoidea</taxon>
        <taxon>Araneidae</taxon>
        <taxon>Caerostris</taxon>
    </lineage>
</organism>
<comment type="caution">
    <text evidence="1">The sequence shown here is derived from an EMBL/GenBank/DDBJ whole genome shotgun (WGS) entry which is preliminary data.</text>
</comment>
<name>A0AAV4XMS6_CAEEX</name>
<evidence type="ECO:0000313" key="2">
    <source>
        <dbReference type="Proteomes" id="UP001054945"/>
    </source>
</evidence>
<proteinExistence type="predicted"/>
<dbReference type="EMBL" id="BPLR01017875">
    <property type="protein sequence ID" value="GIY95134.1"/>
    <property type="molecule type" value="Genomic_DNA"/>
</dbReference>
<keyword evidence="2" id="KW-1185">Reference proteome</keyword>
<dbReference type="AlphaFoldDB" id="A0AAV4XMS6"/>
<evidence type="ECO:0000313" key="1">
    <source>
        <dbReference type="EMBL" id="GIY95134.1"/>
    </source>
</evidence>
<accession>A0AAV4XMS6</accession>
<gene>
    <name evidence="1" type="ORF">CEXT_248311</name>
</gene>